<feature type="coiled-coil region" evidence="1">
    <location>
        <begin position="421"/>
        <end position="448"/>
    </location>
</feature>
<evidence type="ECO:0000256" key="1">
    <source>
        <dbReference type="SAM" id="Coils"/>
    </source>
</evidence>
<sequence>MQQANDMEKRGVFDAFQCYVLKDMISRQDDDGSDSELNQAWVLHDAGDERGLIELVNREITHGTPDMELLLEDVSFSDVDFEVDGGLTDPTGTSVEYFGIDLSPKMSASSTMAPVCDKSEGKGFEPCQARPAVDFDLAVNGAQTTPAMASLPYKAHHPLQQQTFNQYMQGSTSSTSSLPTLNAGLYTVHETSKLPVNLPQHMRIPNHQAMPIPTPAMGLYHPMMATWNQHILAAGANQHFLWQFPNMPMAAMLGVSHPRLMSQQIQMPQHALLKQEKMTQFAFAAAPSSNVAAPKSTDAIEAPVKLAYPIGSMPEHVLMPPGQVNAQAWHMPKATLPFPFGNALSMNAQAPHFQPTSLTLQAPEIAGGNRGFVGAYSPNSRKRRIERFHEKRTKRNWDPKKRKTTGVYMGRQDLDTMVRVRGRFTKKVARVEQQADRKEERAVTLSLAGKTETEIKANKSKDMHLGMGMEKAGGSEVYWEKDADVEYSEEMDFSDTLLDLSPVEMDQEYEPMFSKCLGVWSEGDNGPSANHMRTLPAMSFDISL</sequence>
<comment type="caution">
    <text evidence="2">The sequence shown here is derived from an EMBL/GenBank/DDBJ whole genome shotgun (WGS) entry which is preliminary data.</text>
</comment>
<proteinExistence type="predicted"/>
<organism evidence="2 3">
    <name type="scientific">Nannochloropsis salina CCMP1776</name>
    <dbReference type="NCBI Taxonomy" id="1027361"/>
    <lineage>
        <taxon>Eukaryota</taxon>
        <taxon>Sar</taxon>
        <taxon>Stramenopiles</taxon>
        <taxon>Ochrophyta</taxon>
        <taxon>Eustigmatophyceae</taxon>
        <taxon>Eustigmatales</taxon>
        <taxon>Monodopsidaceae</taxon>
        <taxon>Microchloropsis</taxon>
        <taxon>Microchloropsis salina</taxon>
    </lineage>
</organism>
<dbReference type="EMBL" id="SDOX01000006">
    <property type="protein sequence ID" value="TFJ87076.1"/>
    <property type="molecule type" value="Genomic_DNA"/>
</dbReference>
<reference evidence="2 3" key="1">
    <citation type="submission" date="2019-01" db="EMBL/GenBank/DDBJ databases">
        <title>Nuclear Genome Assembly of the Microalgal Biofuel strain Nannochloropsis salina CCMP1776.</title>
        <authorList>
            <person name="Hovde B."/>
        </authorList>
    </citation>
    <scope>NUCLEOTIDE SEQUENCE [LARGE SCALE GENOMIC DNA]</scope>
    <source>
        <strain evidence="2 3">CCMP1776</strain>
    </source>
</reference>
<accession>A0A4D9D6R9</accession>
<evidence type="ECO:0000313" key="2">
    <source>
        <dbReference type="EMBL" id="TFJ87076.1"/>
    </source>
</evidence>
<keyword evidence="1" id="KW-0175">Coiled coil</keyword>
<evidence type="ECO:0008006" key="4">
    <source>
        <dbReference type="Google" id="ProtNLM"/>
    </source>
</evidence>
<gene>
    <name evidence="2" type="ORF">NSK_001410</name>
</gene>
<dbReference type="Proteomes" id="UP000355283">
    <property type="component" value="Unassembled WGS sequence"/>
</dbReference>
<name>A0A4D9D6R9_9STRA</name>
<protein>
    <recommendedName>
        <fullName evidence="4">CCT domain-containing protein</fullName>
    </recommendedName>
</protein>
<dbReference type="AlphaFoldDB" id="A0A4D9D6R9"/>
<keyword evidence="3" id="KW-1185">Reference proteome</keyword>
<dbReference type="OrthoDB" id="10309425at2759"/>
<evidence type="ECO:0000313" key="3">
    <source>
        <dbReference type="Proteomes" id="UP000355283"/>
    </source>
</evidence>